<dbReference type="Pfam" id="PF03840">
    <property type="entry name" value="SecG"/>
    <property type="match status" value="1"/>
</dbReference>
<dbReference type="NCBIfam" id="TIGR00810">
    <property type="entry name" value="secG"/>
    <property type="match status" value="1"/>
</dbReference>
<evidence type="ECO:0000256" key="2">
    <source>
        <dbReference type="ARBA" id="ARBA00008445"/>
    </source>
</evidence>
<dbReference type="GO" id="GO:0009306">
    <property type="term" value="P:protein secretion"/>
    <property type="evidence" value="ECO:0007669"/>
    <property type="project" value="UniProtKB-UniRule"/>
</dbReference>
<comment type="caution">
    <text evidence="11">The sequence shown here is derived from an EMBL/GenBank/DDBJ whole genome shotgun (WGS) entry which is preliminary data.</text>
</comment>
<feature type="transmembrane region" description="Helical" evidence="10">
    <location>
        <begin position="58"/>
        <end position="77"/>
    </location>
</feature>
<evidence type="ECO:0000256" key="10">
    <source>
        <dbReference type="RuleBase" id="RU365087"/>
    </source>
</evidence>
<sequence>MNPLNVILLILLFLSGALTVLLVLMHSGKGTGVSDMIASSLYSAGTGSGVLERNLNRLTVITTTVFIVCVIVMALTFPTGTVG</sequence>
<evidence type="ECO:0000256" key="1">
    <source>
        <dbReference type="ARBA" id="ARBA00004141"/>
    </source>
</evidence>
<gene>
    <name evidence="11" type="primary">secG</name>
    <name evidence="11" type="ORF">IAA19_01650</name>
</gene>
<dbReference type="EMBL" id="DXBM01000018">
    <property type="protein sequence ID" value="HIZ45709.1"/>
    <property type="molecule type" value="Genomic_DNA"/>
</dbReference>
<keyword evidence="7 10" id="KW-0811">Translocation</keyword>
<evidence type="ECO:0000256" key="6">
    <source>
        <dbReference type="ARBA" id="ARBA00022989"/>
    </source>
</evidence>
<reference evidence="11" key="2">
    <citation type="submission" date="2021-04" db="EMBL/GenBank/DDBJ databases">
        <authorList>
            <person name="Gilroy R."/>
        </authorList>
    </citation>
    <scope>NUCLEOTIDE SEQUENCE</scope>
    <source>
        <strain evidence="11">ChiHjej12B11-14209</strain>
    </source>
</reference>
<keyword evidence="3 10" id="KW-0813">Transport</keyword>
<organism evidence="11 12">
    <name type="scientific">Candidatus Olsenella pullistercoris</name>
    <dbReference type="NCBI Taxonomy" id="2838712"/>
    <lineage>
        <taxon>Bacteria</taxon>
        <taxon>Bacillati</taxon>
        <taxon>Actinomycetota</taxon>
        <taxon>Coriobacteriia</taxon>
        <taxon>Coriobacteriales</taxon>
        <taxon>Atopobiaceae</taxon>
        <taxon>Olsenella</taxon>
    </lineage>
</organism>
<evidence type="ECO:0000313" key="11">
    <source>
        <dbReference type="EMBL" id="HIZ45709.1"/>
    </source>
</evidence>
<dbReference type="GO" id="GO:0005886">
    <property type="term" value="C:plasma membrane"/>
    <property type="evidence" value="ECO:0007669"/>
    <property type="project" value="UniProtKB-SubCell"/>
</dbReference>
<proteinExistence type="inferred from homology"/>
<protein>
    <recommendedName>
        <fullName evidence="10">Protein-export membrane protein SecG</fullName>
    </recommendedName>
</protein>
<evidence type="ECO:0000256" key="9">
    <source>
        <dbReference type="ARBA" id="ARBA00025182"/>
    </source>
</evidence>
<dbReference type="GO" id="GO:0015450">
    <property type="term" value="F:protein-transporting ATPase activity"/>
    <property type="evidence" value="ECO:0007669"/>
    <property type="project" value="UniProtKB-UniRule"/>
</dbReference>
<comment type="function">
    <text evidence="9 10">Involved in protein export. Participates in an early event of protein translocation.</text>
</comment>
<evidence type="ECO:0000256" key="3">
    <source>
        <dbReference type="ARBA" id="ARBA00022448"/>
    </source>
</evidence>
<dbReference type="InterPro" id="IPR004692">
    <property type="entry name" value="SecG"/>
</dbReference>
<keyword evidence="5 10" id="KW-0653">Protein transport</keyword>
<name>A0A9D2EXG5_9ACTN</name>
<dbReference type="AlphaFoldDB" id="A0A9D2EXG5"/>
<keyword evidence="10" id="KW-1003">Cell membrane</keyword>
<keyword evidence="6 10" id="KW-1133">Transmembrane helix</keyword>
<evidence type="ECO:0000256" key="5">
    <source>
        <dbReference type="ARBA" id="ARBA00022927"/>
    </source>
</evidence>
<feature type="transmembrane region" description="Helical" evidence="10">
    <location>
        <begin position="6"/>
        <end position="24"/>
    </location>
</feature>
<keyword evidence="4 10" id="KW-0812">Transmembrane</keyword>
<evidence type="ECO:0000256" key="4">
    <source>
        <dbReference type="ARBA" id="ARBA00022692"/>
    </source>
</evidence>
<reference evidence="11" key="1">
    <citation type="journal article" date="2021" name="PeerJ">
        <title>Extensive microbial diversity within the chicken gut microbiome revealed by metagenomics and culture.</title>
        <authorList>
            <person name="Gilroy R."/>
            <person name="Ravi A."/>
            <person name="Getino M."/>
            <person name="Pursley I."/>
            <person name="Horton D.L."/>
            <person name="Alikhan N.F."/>
            <person name="Baker D."/>
            <person name="Gharbi K."/>
            <person name="Hall N."/>
            <person name="Watson M."/>
            <person name="Adriaenssens E.M."/>
            <person name="Foster-Nyarko E."/>
            <person name="Jarju S."/>
            <person name="Secka A."/>
            <person name="Antonio M."/>
            <person name="Oren A."/>
            <person name="Chaudhuri R.R."/>
            <person name="La Ragione R."/>
            <person name="Hildebrand F."/>
            <person name="Pallen M.J."/>
        </authorList>
    </citation>
    <scope>NUCLEOTIDE SEQUENCE</scope>
    <source>
        <strain evidence="11">ChiHjej12B11-14209</strain>
    </source>
</reference>
<keyword evidence="8 10" id="KW-0472">Membrane</keyword>
<dbReference type="Proteomes" id="UP000824062">
    <property type="component" value="Unassembled WGS sequence"/>
</dbReference>
<comment type="similarity">
    <text evidence="2 10">Belongs to the SecG family.</text>
</comment>
<accession>A0A9D2EXG5</accession>
<comment type="subcellular location">
    <subcellularLocation>
        <location evidence="10">Cell membrane</location>
        <topology evidence="10">Multi-pass membrane protein</topology>
    </subcellularLocation>
    <subcellularLocation>
        <location evidence="1">Membrane</location>
        <topology evidence="1">Multi-pass membrane protein</topology>
    </subcellularLocation>
</comment>
<evidence type="ECO:0000256" key="8">
    <source>
        <dbReference type="ARBA" id="ARBA00023136"/>
    </source>
</evidence>
<evidence type="ECO:0000256" key="7">
    <source>
        <dbReference type="ARBA" id="ARBA00023010"/>
    </source>
</evidence>
<evidence type="ECO:0000313" key="12">
    <source>
        <dbReference type="Proteomes" id="UP000824062"/>
    </source>
</evidence>